<reference evidence="8" key="1">
    <citation type="submission" date="2016-10" db="EMBL/GenBank/DDBJ databases">
        <title>Sequence of Gallionella enrichment culture.</title>
        <authorList>
            <person name="Poehlein A."/>
            <person name="Muehling M."/>
            <person name="Daniel R."/>
        </authorList>
    </citation>
    <scope>NUCLEOTIDE SEQUENCE</scope>
</reference>
<comment type="subunit">
    <text evidence="3">Homodimer.</text>
</comment>
<dbReference type="HAMAP" id="MF_01151">
    <property type="entry name" value="GrpE"/>
    <property type="match status" value="1"/>
</dbReference>
<evidence type="ECO:0000256" key="3">
    <source>
        <dbReference type="ARBA" id="ARBA00011738"/>
    </source>
</evidence>
<accession>A0A1J5TQT5</accession>
<evidence type="ECO:0000256" key="4">
    <source>
        <dbReference type="ARBA" id="ARBA00022490"/>
    </source>
</evidence>
<organism evidence="8">
    <name type="scientific">mine drainage metagenome</name>
    <dbReference type="NCBI Taxonomy" id="410659"/>
    <lineage>
        <taxon>unclassified sequences</taxon>
        <taxon>metagenomes</taxon>
        <taxon>ecological metagenomes</taxon>
    </lineage>
</organism>
<name>A0A1J5TQT5_9ZZZZ</name>
<sequence length="203" mass="21195">MTDPDTSDNKTSAATSDAAANQAPADNPASGSAAAEATQESSGLADQLAAAKKESADNYSRYLRAVADLENFRKRTVREKDELRQYAASRVLEDLLPALDNLGLGLAAAKLPNADIKTIVGGVEMVLSQLKASLANHGLKEINPVGQPFDPHQHESIGHQPSSEVPAEAVLTVVRTGYSLNGRLLRPASVLLSSGPAAAEAKS</sequence>
<comment type="subcellular location">
    <subcellularLocation>
        <location evidence="1">Cytoplasm</location>
    </subcellularLocation>
</comment>
<evidence type="ECO:0000313" key="8">
    <source>
        <dbReference type="EMBL" id="OIR18669.1"/>
    </source>
</evidence>
<dbReference type="Gene3D" id="2.30.22.10">
    <property type="entry name" value="Head domain of nucleotide exchange factor GrpE"/>
    <property type="match status" value="1"/>
</dbReference>
<dbReference type="GO" id="GO:0000774">
    <property type="term" value="F:adenyl-nucleotide exchange factor activity"/>
    <property type="evidence" value="ECO:0007669"/>
    <property type="project" value="InterPro"/>
</dbReference>
<feature type="region of interest" description="Disordered" evidence="7">
    <location>
        <begin position="1"/>
        <end position="50"/>
    </location>
</feature>
<feature type="compositionally biased region" description="Low complexity" evidence="7">
    <location>
        <begin position="9"/>
        <end position="30"/>
    </location>
</feature>
<dbReference type="Gene3D" id="3.90.20.20">
    <property type="match status" value="1"/>
</dbReference>
<comment type="caution">
    <text evidence="8">The sequence shown here is derived from an EMBL/GenBank/DDBJ whole genome shotgun (WGS) entry which is preliminary data.</text>
</comment>
<dbReference type="CDD" id="cd00446">
    <property type="entry name" value="GrpE"/>
    <property type="match status" value="1"/>
</dbReference>
<dbReference type="PANTHER" id="PTHR21237">
    <property type="entry name" value="GRPE PROTEIN"/>
    <property type="match status" value="1"/>
</dbReference>
<dbReference type="InterPro" id="IPR009012">
    <property type="entry name" value="GrpE_head"/>
</dbReference>
<comment type="similarity">
    <text evidence="2">Belongs to the GrpE family.</text>
</comment>
<dbReference type="GO" id="GO:0042803">
    <property type="term" value="F:protein homodimerization activity"/>
    <property type="evidence" value="ECO:0007669"/>
    <property type="project" value="InterPro"/>
</dbReference>
<evidence type="ECO:0000256" key="1">
    <source>
        <dbReference type="ARBA" id="ARBA00004496"/>
    </source>
</evidence>
<dbReference type="SUPFAM" id="SSF51064">
    <property type="entry name" value="Head domain of nucleotide exchange factor GrpE"/>
    <property type="match status" value="1"/>
</dbReference>
<keyword evidence="6" id="KW-0143">Chaperone</keyword>
<dbReference type="GO" id="GO:0051082">
    <property type="term" value="F:unfolded protein binding"/>
    <property type="evidence" value="ECO:0007669"/>
    <property type="project" value="TreeGrafter"/>
</dbReference>
<proteinExistence type="inferred from homology"/>
<dbReference type="GO" id="GO:0006457">
    <property type="term" value="P:protein folding"/>
    <property type="evidence" value="ECO:0007669"/>
    <property type="project" value="InterPro"/>
</dbReference>
<dbReference type="SUPFAM" id="SSF58014">
    <property type="entry name" value="Coiled-coil domain of nucleotide exchange factor GrpE"/>
    <property type="match status" value="1"/>
</dbReference>
<dbReference type="Pfam" id="PF01025">
    <property type="entry name" value="GrpE"/>
    <property type="match status" value="1"/>
</dbReference>
<dbReference type="AlphaFoldDB" id="A0A1J5TQT5"/>
<evidence type="ECO:0000256" key="5">
    <source>
        <dbReference type="ARBA" id="ARBA00023016"/>
    </source>
</evidence>
<protein>
    <submittedName>
        <fullName evidence="8">Protein GrpE</fullName>
    </submittedName>
</protein>
<gene>
    <name evidence="8" type="primary">grpE_2</name>
    <name evidence="8" type="ORF">GALL_10080</name>
</gene>
<keyword evidence="5" id="KW-0346">Stress response</keyword>
<dbReference type="PANTHER" id="PTHR21237:SF23">
    <property type="entry name" value="GRPE PROTEIN HOMOLOG, MITOCHONDRIAL"/>
    <property type="match status" value="1"/>
</dbReference>
<dbReference type="FunFam" id="2.30.22.10:FF:000001">
    <property type="entry name" value="Protein GrpE"/>
    <property type="match status" value="1"/>
</dbReference>
<evidence type="ECO:0000256" key="2">
    <source>
        <dbReference type="ARBA" id="ARBA00009054"/>
    </source>
</evidence>
<dbReference type="GO" id="GO:0005737">
    <property type="term" value="C:cytoplasm"/>
    <property type="evidence" value="ECO:0007669"/>
    <property type="project" value="UniProtKB-SubCell"/>
</dbReference>
<keyword evidence="4" id="KW-0963">Cytoplasm</keyword>
<dbReference type="InterPro" id="IPR000740">
    <property type="entry name" value="GrpE"/>
</dbReference>
<evidence type="ECO:0000256" key="6">
    <source>
        <dbReference type="ARBA" id="ARBA00023186"/>
    </source>
</evidence>
<dbReference type="GO" id="GO:0051087">
    <property type="term" value="F:protein-folding chaperone binding"/>
    <property type="evidence" value="ECO:0007669"/>
    <property type="project" value="InterPro"/>
</dbReference>
<dbReference type="EMBL" id="MLJW01000002">
    <property type="protein sequence ID" value="OIR18669.1"/>
    <property type="molecule type" value="Genomic_DNA"/>
</dbReference>
<dbReference type="InterPro" id="IPR013805">
    <property type="entry name" value="GrpE_CC"/>
</dbReference>
<evidence type="ECO:0000256" key="7">
    <source>
        <dbReference type="SAM" id="MobiDB-lite"/>
    </source>
</evidence>
<dbReference type="PRINTS" id="PR00773">
    <property type="entry name" value="GRPEPROTEIN"/>
</dbReference>